<evidence type="ECO:0000313" key="2">
    <source>
        <dbReference type="Proteomes" id="UP000290848"/>
    </source>
</evidence>
<dbReference type="RefSeq" id="WP_128768660.1">
    <property type="nucleotide sequence ID" value="NZ_RXOC01000004.1"/>
</dbReference>
<name>A0A4Q0MAW8_9SPHI</name>
<sequence>MIGFEVKINNDTPIKIASQSSQLFITVTESNVLLLISGTDFSWNRLKWPDHILKAGDKVNIKVKDIQCIDEPSEIEERDIDYIKERYLGLKAELENKGLI</sequence>
<dbReference type="AlphaFoldDB" id="A0A4Q0MAW8"/>
<dbReference type="Proteomes" id="UP000290848">
    <property type="component" value="Unassembled WGS sequence"/>
</dbReference>
<organism evidence="1 2">
    <name type="scientific">Arcticibacter tournemirensis</name>
    <dbReference type="NCBI Taxonomy" id="699437"/>
    <lineage>
        <taxon>Bacteria</taxon>
        <taxon>Pseudomonadati</taxon>
        <taxon>Bacteroidota</taxon>
        <taxon>Sphingobacteriia</taxon>
        <taxon>Sphingobacteriales</taxon>
        <taxon>Sphingobacteriaceae</taxon>
        <taxon>Arcticibacter</taxon>
    </lineage>
</organism>
<gene>
    <name evidence="1" type="ORF">EKH83_06790</name>
</gene>
<protein>
    <submittedName>
        <fullName evidence="1">Uncharacterized protein</fullName>
    </submittedName>
</protein>
<dbReference type="EMBL" id="RXOC01000004">
    <property type="protein sequence ID" value="RXF70354.1"/>
    <property type="molecule type" value="Genomic_DNA"/>
</dbReference>
<evidence type="ECO:0000313" key="1">
    <source>
        <dbReference type="EMBL" id="RXF70354.1"/>
    </source>
</evidence>
<accession>A0A4Q0MAW8</accession>
<comment type="caution">
    <text evidence="1">The sequence shown here is derived from an EMBL/GenBank/DDBJ whole genome shotgun (WGS) entry which is preliminary data.</text>
</comment>
<proteinExistence type="predicted"/>
<reference evidence="1 2" key="1">
    <citation type="submission" date="2018-12" db="EMBL/GenBank/DDBJ databases">
        <title>The Draft Genome Sequence of the Soil Bacterium Pedobacter tournemirensis R1.</title>
        <authorList>
            <person name="He J."/>
        </authorList>
    </citation>
    <scope>NUCLEOTIDE SEQUENCE [LARGE SCALE GENOMIC DNA]</scope>
    <source>
        <strain evidence="1 2">R1</strain>
    </source>
</reference>